<dbReference type="CDD" id="cd01389">
    <property type="entry name" value="HMG-box_ROX1-like"/>
    <property type="match status" value="1"/>
</dbReference>
<dbReference type="Pfam" id="PF00505">
    <property type="entry name" value="HMG_box"/>
    <property type="match status" value="1"/>
</dbReference>
<reference evidence="5" key="2">
    <citation type="journal article" date="2020" name="Nat. Commun.">
        <title>Large-scale genome sequencing of mycorrhizal fungi provides insights into the early evolution of symbiotic traits.</title>
        <authorList>
            <person name="Miyauchi S."/>
            <person name="Kiss E."/>
            <person name="Kuo A."/>
            <person name="Drula E."/>
            <person name="Kohler A."/>
            <person name="Sanchez-Garcia M."/>
            <person name="Morin E."/>
            <person name="Andreopoulos B."/>
            <person name="Barry K.W."/>
            <person name="Bonito G."/>
            <person name="Buee M."/>
            <person name="Carver A."/>
            <person name="Chen C."/>
            <person name="Cichocki N."/>
            <person name="Clum A."/>
            <person name="Culley D."/>
            <person name="Crous P.W."/>
            <person name="Fauchery L."/>
            <person name="Girlanda M."/>
            <person name="Hayes R.D."/>
            <person name="Keri Z."/>
            <person name="LaButti K."/>
            <person name="Lipzen A."/>
            <person name="Lombard V."/>
            <person name="Magnuson J."/>
            <person name="Maillard F."/>
            <person name="Murat C."/>
            <person name="Nolan M."/>
            <person name="Ohm R.A."/>
            <person name="Pangilinan J."/>
            <person name="Pereira M.F."/>
            <person name="Perotto S."/>
            <person name="Peter M."/>
            <person name="Pfister S."/>
            <person name="Riley R."/>
            <person name="Sitrit Y."/>
            <person name="Stielow J.B."/>
            <person name="Szollosi G."/>
            <person name="Zifcakova L."/>
            <person name="Stursova M."/>
            <person name="Spatafora J.W."/>
            <person name="Tedersoo L."/>
            <person name="Vaario L.M."/>
            <person name="Yamada A."/>
            <person name="Yan M."/>
            <person name="Wang P."/>
            <person name="Xu J."/>
            <person name="Bruns T."/>
            <person name="Baldrian P."/>
            <person name="Vilgalys R."/>
            <person name="Dunand C."/>
            <person name="Henrissat B."/>
            <person name="Grigoriev I.V."/>
            <person name="Hibbett D."/>
            <person name="Nagy L.G."/>
            <person name="Martin F.M."/>
        </authorList>
    </citation>
    <scope>NUCLEOTIDE SEQUENCE</scope>
    <source>
        <strain evidence="5">Prilba</strain>
    </source>
</reference>
<organism evidence="5 6">
    <name type="scientific">Russula ochroleuca</name>
    <dbReference type="NCBI Taxonomy" id="152965"/>
    <lineage>
        <taxon>Eukaryota</taxon>
        <taxon>Fungi</taxon>
        <taxon>Dikarya</taxon>
        <taxon>Basidiomycota</taxon>
        <taxon>Agaricomycotina</taxon>
        <taxon>Agaricomycetes</taxon>
        <taxon>Russulales</taxon>
        <taxon>Russulaceae</taxon>
        <taxon>Russula</taxon>
    </lineage>
</organism>
<feature type="domain" description="HMG box" evidence="4">
    <location>
        <begin position="1"/>
        <end position="70"/>
    </location>
</feature>
<dbReference type="PANTHER" id="PTHR45789:SF2">
    <property type="entry name" value="FI18025P1"/>
    <property type="match status" value="1"/>
</dbReference>
<feature type="DNA-binding region" description="HMG box" evidence="3">
    <location>
        <begin position="1"/>
        <end position="70"/>
    </location>
</feature>
<dbReference type="Gene3D" id="1.10.30.10">
    <property type="entry name" value="High mobility group box domain"/>
    <property type="match status" value="1"/>
</dbReference>
<evidence type="ECO:0000256" key="1">
    <source>
        <dbReference type="ARBA" id="ARBA00023125"/>
    </source>
</evidence>
<gene>
    <name evidence="5" type="ORF">DFH94DRAFT_606938</name>
</gene>
<dbReference type="PROSITE" id="PS50118">
    <property type="entry name" value="HMG_BOX_2"/>
    <property type="match status" value="1"/>
</dbReference>
<evidence type="ECO:0000259" key="4">
    <source>
        <dbReference type="PROSITE" id="PS50118"/>
    </source>
</evidence>
<sequence length="71" mass="8824">IRRPRNAFILFRCDFVAQKKIPASVEPDHRNISRIVGRIWKAMSDEDRRPWIEEAKREREKHKRLYPQYRY</sequence>
<dbReference type="Proteomes" id="UP000759537">
    <property type="component" value="Unassembled WGS sequence"/>
</dbReference>
<name>A0A9P5MQY4_9AGAM</name>
<dbReference type="AlphaFoldDB" id="A0A9P5MQY4"/>
<proteinExistence type="predicted"/>
<dbReference type="OrthoDB" id="6247875at2759"/>
<dbReference type="GO" id="GO:0000981">
    <property type="term" value="F:DNA-binding transcription factor activity, RNA polymerase II-specific"/>
    <property type="evidence" value="ECO:0007669"/>
    <property type="project" value="TreeGrafter"/>
</dbReference>
<dbReference type="SMART" id="SM00398">
    <property type="entry name" value="HMG"/>
    <property type="match status" value="1"/>
</dbReference>
<dbReference type="EMBL" id="WHVB01000027">
    <property type="protein sequence ID" value="KAF8469835.1"/>
    <property type="molecule type" value="Genomic_DNA"/>
</dbReference>
<dbReference type="InterPro" id="IPR036910">
    <property type="entry name" value="HMG_box_dom_sf"/>
</dbReference>
<keyword evidence="1 3" id="KW-0238">DNA-binding</keyword>
<evidence type="ECO:0000313" key="5">
    <source>
        <dbReference type="EMBL" id="KAF8469835.1"/>
    </source>
</evidence>
<protein>
    <submittedName>
        <fullName evidence="5">High mobility group box domain-containing protein</fullName>
    </submittedName>
</protein>
<evidence type="ECO:0000256" key="2">
    <source>
        <dbReference type="ARBA" id="ARBA00023242"/>
    </source>
</evidence>
<dbReference type="SUPFAM" id="SSF47095">
    <property type="entry name" value="HMG-box"/>
    <property type="match status" value="1"/>
</dbReference>
<comment type="caution">
    <text evidence="5">The sequence shown here is derived from an EMBL/GenBank/DDBJ whole genome shotgun (WGS) entry which is preliminary data.</text>
</comment>
<evidence type="ECO:0000256" key="3">
    <source>
        <dbReference type="PROSITE-ProRule" id="PRU00267"/>
    </source>
</evidence>
<dbReference type="InterPro" id="IPR051356">
    <property type="entry name" value="SOX/SOX-like_TF"/>
</dbReference>
<dbReference type="PANTHER" id="PTHR45789">
    <property type="entry name" value="FI18025P1"/>
    <property type="match status" value="1"/>
</dbReference>
<keyword evidence="2 3" id="KW-0539">Nucleus</keyword>
<accession>A0A9P5MQY4</accession>
<dbReference type="InterPro" id="IPR009071">
    <property type="entry name" value="HMG_box_dom"/>
</dbReference>
<feature type="non-terminal residue" evidence="5">
    <location>
        <position position="71"/>
    </location>
</feature>
<dbReference type="GO" id="GO:0000978">
    <property type="term" value="F:RNA polymerase II cis-regulatory region sequence-specific DNA binding"/>
    <property type="evidence" value="ECO:0007669"/>
    <property type="project" value="TreeGrafter"/>
</dbReference>
<reference evidence="5" key="1">
    <citation type="submission" date="2019-10" db="EMBL/GenBank/DDBJ databases">
        <authorList>
            <consortium name="DOE Joint Genome Institute"/>
            <person name="Kuo A."/>
            <person name="Miyauchi S."/>
            <person name="Kiss E."/>
            <person name="Drula E."/>
            <person name="Kohler A."/>
            <person name="Sanchez-Garcia M."/>
            <person name="Andreopoulos B."/>
            <person name="Barry K.W."/>
            <person name="Bonito G."/>
            <person name="Buee M."/>
            <person name="Carver A."/>
            <person name="Chen C."/>
            <person name="Cichocki N."/>
            <person name="Clum A."/>
            <person name="Culley D."/>
            <person name="Crous P.W."/>
            <person name="Fauchery L."/>
            <person name="Girlanda M."/>
            <person name="Hayes R."/>
            <person name="Keri Z."/>
            <person name="LaButti K."/>
            <person name="Lipzen A."/>
            <person name="Lombard V."/>
            <person name="Magnuson J."/>
            <person name="Maillard F."/>
            <person name="Morin E."/>
            <person name="Murat C."/>
            <person name="Nolan M."/>
            <person name="Ohm R."/>
            <person name="Pangilinan J."/>
            <person name="Pereira M."/>
            <person name="Perotto S."/>
            <person name="Peter M."/>
            <person name="Riley R."/>
            <person name="Sitrit Y."/>
            <person name="Stielow B."/>
            <person name="Szollosi G."/>
            <person name="Zifcakova L."/>
            <person name="Stursova M."/>
            <person name="Spatafora J.W."/>
            <person name="Tedersoo L."/>
            <person name="Vaario L.-M."/>
            <person name="Yamada A."/>
            <person name="Yan M."/>
            <person name="Wang P."/>
            <person name="Xu J."/>
            <person name="Bruns T."/>
            <person name="Baldrian P."/>
            <person name="Vilgalys R."/>
            <person name="Henrissat B."/>
            <person name="Grigoriev I.V."/>
            <person name="Hibbett D."/>
            <person name="Nagy L.G."/>
            <person name="Martin F.M."/>
        </authorList>
    </citation>
    <scope>NUCLEOTIDE SEQUENCE</scope>
    <source>
        <strain evidence="5">Prilba</strain>
    </source>
</reference>
<keyword evidence="6" id="KW-1185">Reference proteome</keyword>
<feature type="non-terminal residue" evidence="5">
    <location>
        <position position="1"/>
    </location>
</feature>
<dbReference type="GO" id="GO:0005634">
    <property type="term" value="C:nucleus"/>
    <property type="evidence" value="ECO:0007669"/>
    <property type="project" value="UniProtKB-UniRule"/>
</dbReference>
<evidence type="ECO:0000313" key="6">
    <source>
        <dbReference type="Proteomes" id="UP000759537"/>
    </source>
</evidence>